<evidence type="ECO:0000313" key="4">
    <source>
        <dbReference type="Proteomes" id="UP000094626"/>
    </source>
</evidence>
<dbReference type="PATRIC" id="fig|158500.4.peg.1034"/>
<dbReference type="AlphaFoldDB" id="A0A031K3Q7"/>
<dbReference type="EMBL" id="JFYZ01000002">
    <property type="protein sequence ID" value="EZP83819.1"/>
    <property type="molecule type" value="Genomic_DNA"/>
</dbReference>
<dbReference type="OrthoDB" id="7506964at2"/>
<sequence length="91" mass="10131">MQSRRKLSTHASAVARHVTSDGCQFVIERAGVAAGQCFSFVVDDYPPVRGTVRWVVKDRIGFAFDRPISRDAQAAMLRRSRVVQGLELLLV</sequence>
<evidence type="ECO:0000313" key="1">
    <source>
        <dbReference type="EMBL" id="AOR76675.1"/>
    </source>
</evidence>
<reference evidence="1" key="2">
    <citation type="submission" date="2016-08" db="EMBL/GenBank/DDBJ databases">
        <authorList>
            <person name="Seilhamer J.J."/>
        </authorList>
    </citation>
    <scope>NUCLEOTIDE SEQUENCE [LARGE SCALE GENOMIC DNA]</scope>
    <source>
        <strain evidence="1">SA1</strain>
    </source>
</reference>
<evidence type="ECO:0000313" key="3">
    <source>
        <dbReference type="Proteomes" id="UP000024329"/>
    </source>
</evidence>
<evidence type="ECO:0000313" key="2">
    <source>
        <dbReference type="EMBL" id="EZP83819.1"/>
    </source>
</evidence>
<dbReference type="Proteomes" id="UP000094626">
    <property type="component" value="Chromosome"/>
</dbReference>
<organism evidence="2 3">
    <name type="scientific">Novosphingobium resinovorum</name>
    <dbReference type="NCBI Taxonomy" id="158500"/>
    <lineage>
        <taxon>Bacteria</taxon>
        <taxon>Pseudomonadati</taxon>
        <taxon>Pseudomonadota</taxon>
        <taxon>Alphaproteobacteria</taxon>
        <taxon>Sphingomonadales</taxon>
        <taxon>Sphingomonadaceae</taxon>
        <taxon>Novosphingobium</taxon>
    </lineage>
</organism>
<accession>A0A031K3Q7</accession>
<proteinExistence type="predicted"/>
<dbReference type="Proteomes" id="UP000024329">
    <property type="component" value="Unassembled WGS sequence"/>
</dbReference>
<dbReference type="KEGG" id="nre:BES08_07885"/>
<dbReference type="EMBL" id="CP017075">
    <property type="protein sequence ID" value="AOR76675.1"/>
    <property type="molecule type" value="Genomic_DNA"/>
</dbReference>
<evidence type="ECO:0008006" key="5">
    <source>
        <dbReference type="Google" id="ProtNLM"/>
    </source>
</evidence>
<gene>
    <name evidence="1" type="ORF">BES08_07885</name>
    <name evidence="2" type="ORF">BV97_01009</name>
</gene>
<reference evidence="2 3" key="1">
    <citation type="submission" date="2014-03" db="EMBL/GenBank/DDBJ databases">
        <title>Whole genome sequence of Novosphingobium resinovorum KF1.</title>
        <authorList>
            <person name="Gan H.M."/>
            <person name="Gan H.Y."/>
            <person name="Chew T.H."/>
            <person name="Savka M.A."/>
        </authorList>
    </citation>
    <scope>NUCLEOTIDE SEQUENCE [LARGE SCALE GENOMIC DNA]</scope>
    <source>
        <strain evidence="2 3">KF1</strain>
    </source>
</reference>
<keyword evidence="4" id="KW-1185">Reference proteome</keyword>
<dbReference type="RefSeq" id="WP_008831294.1">
    <property type="nucleotide sequence ID" value="NZ_CP017075.1"/>
</dbReference>
<name>A0A031K3Q7_9SPHN</name>
<protein>
    <recommendedName>
        <fullName evidence="5">PilZ domain-containing protein</fullName>
    </recommendedName>
</protein>
<reference evidence="4" key="3">
    <citation type="journal article" date="2017" name="J. Biotechnol.">
        <title>Complete genome sequence of Novosphingobium resinovorum SA1, a versatile xenobiotic-degrading bacterium capable of utilizing sulfanilic acid.</title>
        <authorList>
            <person name="Hegedus B."/>
            <person name="Kos P.B."/>
            <person name="Balint B."/>
            <person name="Maroti G."/>
            <person name="Gan H.M."/>
            <person name="Perei K."/>
            <person name="Rakhely G."/>
        </authorList>
    </citation>
    <scope>NUCLEOTIDE SEQUENCE [LARGE SCALE GENOMIC DNA]</scope>
    <source>
        <strain evidence="4">SA1</strain>
    </source>
</reference>